<dbReference type="AlphaFoldDB" id="A0A7S4GQA6"/>
<reference evidence="2" key="1">
    <citation type="submission" date="2021-01" db="EMBL/GenBank/DDBJ databases">
        <authorList>
            <person name="Corre E."/>
            <person name="Pelletier E."/>
            <person name="Niang G."/>
            <person name="Scheremetjew M."/>
            <person name="Finn R."/>
            <person name="Kale V."/>
            <person name="Holt S."/>
            <person name="Cochrane G."/>
            <person name="Meng A."/>
            <person name="Brown T."/>
            <person name="Cohen L."/>
        </authorList>
    </citation>
    <scope>NUCLEOTIDE SEQUENCE</scope>
    <source>
        <strain evidence="2">LB1974</strain>
    </source>
</reference>
<feature type="region of interest" description="Disordered" evidence="1">
    <location>
        <begin position="247"/>
        <end position="281"/>
    </location>
</feature>
<protein>
    <submittedName>
        <fullName evidence="2">Uncharacterized protein</fullName>
    </submittedName>
</protein>
<feature type="compositionally biased region" description="Low complexity" evidence="1">
    <location>
        <begin position="401"/>
        <end position="411"/>
    </location>
</feature>
<feature type="compositionally biased region" description="Low complexity" evidence="1">
    <location>
        <begin position="353"/>
        <end position="363"/>
    </location>
</feature>
<proteinExistence type="predicted"/>
<evidence type="ECO:0000313" key="2">
    <source>
        <dbReference type="EMBL" id="CAE0843697.1"/>
    </source>
</evidence>
<evidence type="ECO:0000256" key="1">
    <source>
        <dbReference type="SAM" id="MobiDB-lite"/>
    </source>
</evidence>
<sequence length="420" mass="45496">MGTAVAKKAGSKTFAAVKKAGSKGSDVIKAATKKAVSMTKKTRDAIRQTVALESMVAASEAARLKEEEKKPMCYEEACNTVWNCLFCKEASHGDEPFCRTCMKIRPGREKMTWEEEEMYKDQLAQHDPHSFIDDGVERYNKAEVVFHTEAKHVLGFCVHTKRKGAKLEMWRDGKHDSHVERFELELATSKMKWHGTTATKPHKPTLGVFTIDPRDRQYNILHLKHVCDYAEVPLELRKCDSPADPWTEDDLARLQQPPQRPERAQVTVGEQAKKKDGSRAAPIEDCVEEVKLHSYVENGGVGHRGVGAPKKVRRPQQAQGPEGAGGEEVAEGEAQDVTTAQAASPSAGKEVEAGNTAAAGKAALQSEGVGQVPGPDSGAGFKVVESAAKAKAKAGARKGSRSPSPAPGARPAGRKKTGTK</sequence>
<name>A0A7S4GQA6_OXYMA</name>
<organism evidence="2">
    <name type="scientific">Oxyrrhis marina</name>
    <name type="common">Dinoflagellate</name>
    <dbReference type="NCBI Taxonomy" id="2969"/>
    <lineage>
        <taxon>Eukaryota</taxon>
        <taxon>Sar</taxon>
        <taxon>Alveolata</taxon>
        <taxon>Dinophyceae</taxon>
        <taxon>Oxyrrhinales</taxon>
        <taxon>Oxyrrhinaceae</taxon>
        <taxon>Oxyrrhis</taxon>
    </lineage>
</organism>
<feature type="compositionally biased region" description="Basic residues" evidence="1">
    <location>
        <begin position="390"/>
        <end position="400"/>
    </location>
</feature>
<accession>A0A7S4GQA6</accession>
<gene>
    <name evidence="2" type="ORF">OMAR00294_LOCUS2680</name>
</gene>
<dbReference type="EMBL" id="HBJB01003280">
    <property type="protein sequence ID" value="CAE0843697.1"/>
    <property type="molecule type" value="Transcribed_RNA"/>
</dbReference>
<feature type="region of interest" description="Disordered" evidence="1">
    <location>
        <begin position="298"/>
        <end position="420"/>
    </location>
</feature>